<keyword evidence="2" id="KW-1185">Reference proteome</keyword>
<accession>A0A941EU18</accession>
<evidence type="ECO:0000313" key="2">
    <source>
        <dbReference type="Proteomes" id="UP000675781"/>
    </source>
</evidence>
<dbReference type="EMBL" id="JAGSOG010000256">
    <property type="protein sequence ID" value="MBR7838097.1"/>
    <property type="molecule type" value="Genomic_DNA"/>
</dbReference>
<comment type="caution">
    <text evidence="1">The sequence shown here is derived from an EMBL/GenBank/DDBJ whole genome shotgun (WGS) entry which is preliminary data.</text>
</comment>
<reference evidence="1" key="1">
    <citation type="submission" date="2021-04" db="EMBL/GenBank/DDBJ databases">
        <title>Genome based classification of Actinospica acidithermotolerans sp. nov., an actinobacterium isolated from an Indonesian hot spring.</title>
        <authorList>
            <person name="Kusuma A.B."/>
            <person name="Putra K.E."/>
            <person name="Nafisah S."/>
            <person name="Loh J."/>
            <person name="Nouioui I."/>
            <person name="Goodfellow M."/>
        </authorList>
    </citation>
    <scope>NUCLEOTIDE SEQUENCE</scope>
    <source>
        <strain evidence="1">CSCA 57</strain>
    </source>
</reference>
<protein>
    <submittedName>
        <fullName evidence="1">Uncharacterized protein</fullName>
    </submittedName>
</protein>
<proteinExistence type="predicted"/>
<gene>
    <name evidence="1" type="ORF">KDL01_32795</name>
</gene>
<dbReference type="AlphaFoldDB" id="A0A941EU18"/>
<dbReference type="Proteomes" id="UP000675781">
    <property type="component" value="Unassembled WGS sequence"/>
</dbReference>
<sequence>MSDPVLTASRATAERLAPTYGPQLHADVEAALYSRANSKHEGEPIQYTDPIALAALILQAAEFAWNYCREHRTTHDKPLQADTLTRRVSTHISETRTLDDGTRRVIEITVEETLKALPPTE</sequence>
<name>A0A941EU18_9ACTN</name>
<organism evidence="1 2">
    <name type="scientific">Actinospica durhamensis</name>
    <dbReference type="NCBI Taxonomy" id="1508375"/>
    <lineage>
        <taxon>Bacteria</taxon>
        <taxon>Bacillati</taxon>
        <taxon>Actinomycetota</taxon>
        <taxon>Actinomycetes</taxon>
        <taxon>Catenulisporales</taxon>
        <taxon>Actinospicaceae</taxon>
        <taxon>Actinospica</taxon>
    </lineage>
</organism>
<evidence type="ECO:0000313" key="1">
    <source>
        <dbReference type="EMBL" id="MBR7838097.1"/>
    </source>
</evidence>
<dbReference type="RefSeq" id="WP_212532558.1">
    <property type="nucleotide sequence ID" value="NZ_JAGSOG010000256.1"/>
</dbReference>